<reference evidence="2 3" key="1">
    <citation type="submission" date="2023-08" db="EMBL/GenBank/DDBJ databases">
        <authorList>
            <person name="Folkvardsen B D."/>
            <person name="Norman A."/>
        </authorList>
    </citation>
    <scope>NUCLEOTIDE SEQUENCE [LARGE SCALE GENOMIC DNA]</scope>
    <source>
        <strain evidence="2 3">Mu0053</strain>
    </source>
</reference>
<dbReference type="InterPro" id="IPR003425">
    <property type="entry name" value="CCB3/YggT"/>
</dbReference>
<name>A0ABN9N897_9MYCO</name>
<accession>A0ABN9N897</accession>
<keyword evidence="1" id="KW-1133">Transmembrane helix</keyword>
<keyword evidence="3" id="KW-1185">Reference proteome</keyword>
<dbReference type="Proteomes" id="UP001190465">
    <property type="component" value="Chromosome"/>
</dbReference>
<dbReference type="RefSeq" id="WP_308482266.1">
    <property type="nucleotide sequence ID" value="NZ_OY726397.1"/>
</dbReference>
<protein>
    <submittedName>
        <fullName evidence="2">YggT family protein</fullName>
    </submittedName>
</protein>
<dbReference type="EMBL" id="OY726397">
    <property type="protein sequence ID" value="CAJ1502134.1"/>
    <property type="molecule type" value="Genomic_DNA"/>
</dbReference>
<proteinExistence type="predicted"/>
<feature type="transmembrane region" description="Helical" evidence="1">
    <location>
        <begin position="75"/>
        <end position="95"/>
    </location>
</feature>
<gene>
    <name evidence="2" type="ORF">MU0053_002103</name>
</gene>
<organism evidence="2 3">
    <name type="scientific">[Mycobacterium] burgundiense</name>
    <dbReference type="NCBI Taxonomy" id="3064286"/>
    <lineage>
        <taxon>Bacteria</taxon>
        <taxon>Bacillati</taxon>
        <taxon>Actinomycetota</taxon>
        <taxon>Actinomycetes</taxon>
        <taxon>Mycobacteriales</taxon>
        <taxon>Mycobacteriaceae</taxon>
        <taxon>Mycolicibacterium</taxon>
    </lineage>
</organism>
<keyword evidence="1" id="KW-0812">Transmembrane</keyword>
<evidence type="ECO:0000313" key="2">
    <source>
        <dbReference type="EMBL" id="CAJ1502134.1"/>
    </source>
</evidence>
<evidence type="ECO:0000256" key="1">
    <source>
        <dbReference type="SAM" id="Phobius"/>
    </source>
</evidence>
<feature type="transmembrane region" description="Helical" evidence="1">
    <location>
        <begin position="7"/>
        <end position="25"/>
    </location>
</feature>
<evidence type="ECO:0000313" key="3">
    <source>
        <dbReference type="Proteomes" id="UP001190465"/>
    </source>
</evidence>
<dbReference type="Pfam" id="PF02325">
    <property type="entry name" value="CCB3_YggT"/>
    <property type="match status" value="1"/>
</dbReference>
<sequence length="96" mass="10922">MKIVFEILGFALFIFWLLLIARVVVEFIRSFSRDWQPKGPTVVILEIIMTLTDPPVRLLRRLIPPLNLGAVRLDLSIMVLLLLAFIGMRVAFAAAM</sequence>
<keyword evidence="1" id="KW-0472">Membrane</keyword>